<dbReference type="GO" id="GO:0046491">
    <property type="term" value="P:L-methylmalonyl-CoA metabolic process"/>
    <property type="evidence" value="ECO:0007669"/>
    <property type="project" value="TreeGrafter"/>
</dbReference>
<evidence type="ECO:0000256" key="2">
    <source>
        <dbReference type="ARBA" id="ARBA00022723"/>
    </source>
</evidence>
<evidence type="ECO:0000313" key="4">
    <source>
        <dbReference type="EMBL" id="SPF44073.1"/>
    </source>
</evidence>
<name>A0A2U3KWR7_9BACT</name>
<reference evidence="5" key="1">
    <citation type="submission" date="2018-02" db="EMBL/GenBank/DDBJ databases">
        <authorList>
            <person name="Hausmann B."/>
        </authorList>
    </citation>
    <scope>NUCLEOTIDE SEQUENCE [LARGE SCALE GENOMIC DNA]</scope>
    <source>
        <strain evidence="5">Peat soil MAG SbA1</strain>
    </source>
</reference>
<dbReference type="Pfam" id="PF13669">
    <property type="entry name" value="Glyoxalase_4"/>
    <property type="match status" value="1"/>
</dbReference>
<proteinExistence type="inferred from homology"/>
<keyword evidence="4" id="KW-0413">Isomerase</keyword>
<organism evidence="4 5">
    <name type="scientific">Candidatus Sulfotelmatobacter kueseliae</name>
    <dbReference type="NCBI Taxonomy" id="2042962"/>
    <lineage>
        <taxon>Bacteria</taxon>
        <taxon>Pseudomonadati</taxon>
        <taxon>Acidobacteriota</taxon>
        <taxon>Terriglobia</taxon>
        <taxon>Terriglobales</taxon>
        <taxon>Candidatus Korobacteraceae</taxon>
        <taxon>Candidatus Sulfotelmatobacter</taxon>
    </lineage>
</organism>
<protein>
    <submittedName>
        <fullName evidence="4">Methylmalonyl-CoA epimerase</fullName>
        <ecNumber evidence="4">5.1.99.1</ecNumber>
    </submittedName>
</protein>
<dbReference type="SUPFAM" id="SSF54593">
    <property type="entry name" value="Glyoxalase/Bleomycin resistance protein/Dihydroxybiphenyl dioxygenase"/>
    <property type="match status" value="1"/>
</dbReference>
<evidence type="ECO:0000256" key="1">
    <source>
        <dbReference type="ARBA" id="ARBA00009308"/>
    </source>
</evidence>
<dbReference type="Proteomes" id="UP000238701">
    <property type="component" value="Unassembled WGS sequence"/>
</dbReference>
<dbReference type="PANTHER" id="PTHR43048:SF3">
    <property type="entry name" value="METHYLMALONYL-COA EPIMERASE, MITOCHONDRIAL"/>
    <property type="match status" value="1"/>
</dbReference>
<dbReference type="InterPro" id="IPR029068">
    <property type="entry name" value="Glyas_Bleomycin-R_OHBP_Dase"/>
</dbReference>
<comment type="similarity">
    <text evidence="1">Belongs to the methylmalonyl-CoA epimerase family.</text>
</comment>
<dbReference type="CDD" id="cd07249">
    <property type="entry name" value="MMCE"/>
    <property type="match status" value="1"/>
</dbReference>
<dbReference type="PANTHER" id="PTHR43048">
    <property type="entry name" value="METHYLMALONYL-COA EPIMERASE"/>
    <property type="match status" value="1"/>
</dbReference>
<gene>
    <name evidence="4" type="primary">mce</name>
    <name evidence="4" type="ORF">SBA1_510010</name>
</gene>
<dbReference type="NCBIfam" id="TIGR03081">
    <property type="entry name" value="metmalonyl_epim"/>
    <property type="match status" value="1"/>
</dbReference>
<dbReference type="InterPro" id="IPR051785">
    <property type="entry name" value="MMCE/EMCE_epimerase"/>
</dbReference>
<dbReference type="PROSITE" id="PS51819">
    <property type="entry name" value="VOC"/>
    <property type="match status" value="1"/>
</dbReference>
<dbReference type="GO" id="GO:0046872">
    <property type="term" value="F:metal ion binding"/>
    <property type="evidence" value="ECO:0007669"/>
    <property type="project" value="UniProtKB-KW"/>
</dbReference>
<keyword evidence="2" id="KW-0479">Metal-binding</keyword>
<sequence>MNSGRTRASAAPEDSMFQIDHLGIAVKSLAAAKAIYEKLGLSVSPEETVEQEQVRMVMVPVGESRLELLEATSENSAIAKFIAKRGEGLHHVCLKVPDLPAAVERLKKDGVRLVSEDVKTGAGGHRYVFVHPESAGGVLLELVQA</sequence>
<dbReference type="GO" id="GO:0004493">
    <property type="term" value="F:methylmalonyl-CoA epimerase activity"/>
    <property type="evidence" value="ECO:0007669"/>
    <property type="project" value="UniProtKB-EC"/>
</dbReference>
<evidence type="ECO:0000259" key="3">
    <source>
        <dbReference type="PROSITE" id="PS51819"/>
    </source>
</evidence>
<feature type="domain" description="VOC" evidence="3">
    <location>
        <begin position="18"/>
        <end position="145"/>
    </location>
</feature>
<dbReference type="Gene3D" id="3.10.180.10">
    <property type="entry name" value="2,3-Dihydroxybiphenyl 1,2-Dioxygenase, domain 1"/>
    <property type="match status" value="1"/>
</dbReference>
<accession>A0A2U3KWR7</accession>
<dbReference type="InterPro" id="IPR037523">
    <property type="entry name" value="VOC_core"/>
</dbReference>
<evidence type="ECO:0000313" key="5">
    <source>
        <dbReference type="Proteomes" id="UP000238701"/>
    </source>
</evidence>
<dbReference type="AlphaFoldDB" id="A0A2U3KWR7"/>
<dbReference type="EMBL" id="OMOD01000146">
    <property type="protein sequence ID" value="SPF44073.1"/>
    <property type="molecule type" value="Genomic_DNA"/>
</dbReference>
<dbReference type="EC" id="5.1.99.1" evidence="4"/>
<dbReference type="InterPro" id="IPR017515">
    <property type="entry name" value="MeMalonyl-CoA_epimerase"/>
</dbReference>